<organism evidence="3 4">
    <name type="scientific">Knufia fluminis</name>
    <dbReference type="NCBI Taxonomy" id="191047"/>
    <lineage>
        <taxon>Eukaryota</taxon>
        <taxon>Fungi</taxon>
        <taxon>Dikarya</taxon>
        <taxon>Ascomycota</taxon>
        <taxon>Pezizomycotina</taxon>
        <taxon>Eurotiomycetes</taxon>
        <taxon>Chaetothyriomycetidae</taxon>
        <taxon>Chaetothyriales</taxon>
        <taxon>Trichomeriaceae</taxon>
        <taxon>Knufia</taxon>
    </lineage>
</organism>
<sequence length="485" mass="52592">MAPSTISPASTSTTTLHDEASKHHAEALAAQPNVNPGVPGIPYFIPQHKTSPGTAYPSNTKTPTLFQPLTIRSVTLKNRIVVAPMCQYSVAATGPTTGVLTPYHIATLGHYALKGAALVFIEATSVQYNGRISPNDSGLWSDAQIDGIKSVADFVHAQGALLGIQLAHAGRKASQTAPWIGGGHDGRRRNGMRATKDVGGWGPGGVVGPSGGKEMIWDGKDESDPEGGFWEPQELTLQEIQEMIEDWKSAAIRSVRAGVDVIEIHGAHGYLIHQFLSPVTNKRTDKYGGSFENRTRLVREIITAVRSVIPEGMPLFLRLSTTEWLEGSDVEKAAGGSWDVESTIKLAKLLPDLGIDLLDASSGGNYRSQNTSQFTIKDYQTKNAGRIRKEVNEEGKKLLIGAVGLITDAEQARDLVEEREATIGEEAQAAHEVTDAERGRDPHADVVLVARQFMREPEWVLRVGHKLGVDVAWPSQFLRVRFPKL</sequence>
<dbReference type="Gene3D" id="3.20.20.70">
    <property type="entry name" value="Aldolase class I"/>
    <property type="match status" value="1"/>
</dbReference>
<evidence type="ECO:0000313" key="3">
    <source>
        <dbReference type="EMBL" id="KAK5948403.1"/>
    </source>
</evidence>
<dbReference type="PANTHER" id="PTHR43303:SF2">
    <property type="entry name" value="INDOLEAMINE 2,3-DIOXYGENASE PYRROLE 2,3-DIOXYGENASE (AFU_ORTHOLOGUE AFUA_5G01450"/>
    <property type="match status" value="1"/>
</dbReference>
<protein>
    <submittedName>
        <fullName evidence="3">NADH-dependent flavin oxidoreductase</fullName>
        <ecNumber evidence="3">1.3.1.42</ecNumber>
    </submittedName>
</protein>
<evidence type="ECO:0000256" key="1">
    <source>
        <dbReference type="SAM" id="MobiDB-lite"/>
    </source>
</evidence>
<dbReference type="GO" id="GO:0003959">
    <property type="term" value="F:NADPH dehydrogenase activity"/>
    <property type="evidence" value="ECO:0007669"/>
    <property type="project" value="InterPro"/>
</dbReference>
<dbReference type="PANTHER" id="PTHR43303">
    <property type="entry name" value="NADPH DEHYDROGENASE C23G7.10C-RELATED"/>
    <property type="match status" value="1"/>
</dbReference>
<dbReference type="GO" id="GO:0050661">
    <property type="term" value="F:NADP binding"/>
    <property type="evidence" value="ECO:0007669"/>
    <property type="project" value="InterPro"/>
</dbReference>
<feature type="compositionally biased region" description="Low complexity" evidence="1">
    <location>
        <begin position="1"/>
        <end position="15"/>
    </location>
</feature>
<feature type="region of interest" description="Disordered" evidence="1">
    <location>
        <begin position="1"/>
        <end position="24"/>
    </location>
</feature>
<reference evidence="3 4" key="1">
    <citation type="submission" date="2022-12" db="EMBL/GenBank/DDBJ databases">
        <title>Genomic features and morphological characterization of a novel Knufia sp. strain isolated from spacecraft assembly facility.</title>
        <authorList>
            <person name="Teixeira M."/>
            <person name="Chander A.M."/>
            <person name="Stajich J.E."/>
            <person name="Venkateswaran K."/>
        </authorList>
    </citation>
    <scope>NUCLEOTIDE SEQUENCE [LARGE SCALE GENOMIC DNA]</scope>
    <source>
        <strain evidence="3 4">FJI-L2-BK-P2</strain>
    </source>
</reference>
<accession>A0AAN8EN31</accession>
<dbReference type="GO" id="GO:0010181">
    <property type="term" value="F:FMN binding"/>
    <property type="evidence" value="ECO:0007669"/>
    <property type="project" value="InterPro"/>
</dbReference>
<dbReference type="AlphaFoldDB" id="A0AAN8EN31"/>
<dbReference type="CDD" id="cd02932">
    <property type="entry name" value="OYE_YqiM_FMN"/>
    <property type="match status" value="1"/>
</dbReference>
<keyword evidence="3" id="KW-0560">Oxidoreductase</keyword>
<dbReference type="GO" id="GO:0016629">
    <property type="term" value="F:12-oxophytodienoate reductase activity"/>
    <property type="evidence" value="ECO:0007669"/>
    <property type="project" value="UniProtKB-EC"/>
</dbReference>
<dbReference type="EC" id="1.3.1.42" evidence="3"/>
<evidence type="ECO:0000313" key="4">
    <source>
        <dbReference type="Proteomes" id="UP001316803"/>
    </source>
</evidence>
<name>A0AAN8EN31_9EURO</name>
<dbReference type="Proteomes" id="UP001316803">
    <property type="component" value="Unassembled WGS sequence"/>
</dbReference>
<dbReference type="Pfam" id="PF00724">
    <property type="entry name" value="Oxidored_FMN"/>
    <property type="match status" value="1"/>
</dbReference>
<proteinExistence type="predicted"/>
<dbReference type="InterPro" id="IPR001155">
    <property type="entry name" value="OxRdtase_FMN_N"/>
</dbReference>
<dbReference type="EMBL" id="JAKLMC020000048">
    <property type="protein sequence ID" value="KAK5948403.1"/>
    <property type="molecule type" value="Genomic_DNA"/>
</dbReference>
<gene>
    <name evidence="3" type="primary">OYE32_2</name>
    <name evidence="3" type="ORF">OHC33_010577</name>
</gene>
<dbReference type="InterPro" id="IPR013785">
    <property type="entry name" value="Aldolase_TIM"/>
</dbReference>
<dbReference type="InterPro" id="IPR044152">
    <property type="entry name" value="YqjM-like"/>
</dbReference>
<comment type="caution">
    <text evidence="3">The sequence shown here is derived from an EMBL/GenBank/DDBJ whole genome shotgun (WGS) entry which is preliminary data.</text>
</comment>
<feature type="domain" description="NADH:flavin oxidoreductase/NADH oxidase N-terminal" evidence="2">
    <location>
        <begin position="65"/>
        <end position="423"/>
    </location>
</feature>
<dbReference type="SUPFAM" id="SSF51395">
    <property type="entry name" value="FMN-linked oxidoreductases"/>
    <property type="match status" value="1"/>
</dbReference>
<evidence type="ECO:0000259" key="2">
    <source>
        <dbReference type="Pfam" id="PF00724"/>
    </source>
</evidence>
<keyword evidence="4" id="KW-1185">Reference proteome</keyword>